<dbReference type="InterPro" id="IPR011047">
    <property type="entry name" value="Quinoprotein_ADH-like_sf"/>
</dbReference>
<sequence length="529" mass="55766">MTDSASSEPTPESAPPDGPVLPRSTGPGSDYRRRRRRDWIVAGAIAVVAALVAGTIYLTSDIRATASDTAPDFDAVAPMTTAPTALRQLWSQPTDPATGAATSAYGTVVTTDQHSVVGRDVATGQQRWKYERSNKQLCAVASNDVSIPAYDKPFVTPSADANRGLGIFAAYQTNGMCQELILLDPKTGERRYQRTSPNQTGGSVFYGDQWMGWMGPSRTEVYRYDLFRTVQLGEQPSPDQPGGATTGCTFTDAAVSDKIVATIEHCADKGNTAQLVINYTDPSNISDNNKDLKLDYNVMKHSPLAEIDTKSAQARILAVESDSEPKPAAGRVAVVVSQPEPQVIIYDSDGSEVARSRLDIPAESFGPDTPGKATPRLTIGDTSYSLIGSSLVATGTESMQQTVQVNPTTTTSSPQTDAVADRLGVGASSSAPKSNTETYSRTTPTVSWALTDVIGLPGVTSAPDSRGVTAGSTLLVPTRGGLAVVPREQGTVERTIAVNRAGNPARVDVRVVGNNVVELRGSSVAVLGS</sequence>
<comment type="caution">
    <text evidence="3">The sequence shown here is derived from an EMBL/GenBank/DDBJ whole genome shotgun (WGS) entry which is preliminary data.</text>
</comment>
<reference evidence="3 4" key="1">
    <citation type="submission" date="2020-05" db="EMBL/GenBank/DDBJ databases">
        <title>Nakamurella sp. DB0629 isolated from air conditioner.</title>
        <authorList>
            <person name="Kim D.H."/>
            <person name="Kim D.-U."/>
        </authorList>
    </citation>
    <scope>NUCLEOTIDE SEQUENCE [LARGE SCALE GENOMIC DNA]</scope>
    <source>
        <strain evidence="3 4">DB0629</strain>
    </source>
</reference>
<keyword evidence="2" id="KW-1133">Transmembrane helix</keyword>
<keyword evidence="4" id="KW-1185">Reference proteome</keyword>
<dbReference type="PROSITE" id="PS51318">
    <property type="entry name" value="TAT"/>
    <property type="match status" value="1"/>
</dbReference>
<proteinExistence type="predicted"/>
<dbReference type="RefSeq" id="WP_171197877.1">
    <property type="nucleotide sequence ID" value="NZ_JABEND010000001.1"/>
</dbReference>
<evidence type="ECO:0000256" key="1">
    <source>
        <dbReference type="SAM" id="MobiDB-lite"/>
    </source>
</evidence>
<evidence type="ECO:0000256" key="2">
    <source>
        <dbReference type="SAM" id="Phobius"/>
    </source>
</evidence>
<dbReference type="SUPFAM" id="SSF50998">
    <property type="entry name" value="Quinoprotein alcohol dehydrogenase-like"/>
    <property type="match status" value="1"/>
</dbReference>
<feature type="compositionally biased region" description="Low complexity" evidence="1">
    <location>
        <begin position="1"/>
        <end position="11"/>
    </location>
</feature>
<feature type="transmembrane region" description="Helical" evidence="2">
    <location>
        <begin position="39"/>
        <end position="58"/>
    </location>
</feature>
<keyword evidence="2" id="KW-0812">Transmembrane</keyword>
<organism evidence="3 4">
    <name type="scientific">Nakamurella aerolata</name>
    <dbReference type="NCBI Taxonomy" id="1656892"/>
    <lineage>
        <taxon>Bacteria</taxon>
        <taxon>Bacillati</taxon>
        <taxon>Actinomycetota</taxon>
        <taxon>Actinomycetes</taxon>
        <taxon>Nakamurellales</taxon>
        <taxon>Nakamurellaceae</taxon>
        <taxon>Nakamurella</taxon>
    </lineage>
</organism>
<dbReference type="EMBL" id="JABEND010000001">
    <property type="protein sequence ID" value="NNG34195.1"/>
    <property type="molecule type" value="Genomic_DNA"/>
</dbReference>
<dbReference type="InterPro" id="IPR015943">
    <property type="entry name" value="WD40/YVTN_repeat-like_dom_sf"/>
</dbReference>
<evidence type="ECO:0000313" key="4">
    <source>
        <dbReference type="Proteomes" id="UP000562984"/>
    </source>
</evidence>
<dbReference type="InterPro" id="IPR006311">
    <property type="entry name" value="TAT_signal"/>
</dbReference>
<protein>
    <submittedName>
        <fullName evidence="3">Uncharacterized protein</fullName>
    </submittedName>
</protein>
<feature type="region of interest" description="Disordered" evidence="1">
    <location>
        <begin position="1"/>
        <end position="31"/>
    </location>
</feature>
<dbReference type="AlphaFoldDB" id="A0A849A0T1"/>
<keyword evidence="2" id="KW-0472">Membrane</keyword>
<dbReference type="Gene3D" id="2.130.10.10">
    <property type="entry name" value="YVTN repeat-like/Quinoprotein amine dehydrogenase"/>
    <property type="match status" value="1"/>
</dbReference>
<gene>
    <name evidence="3" type="ORF">HKD39_00370</name>
</gene>
<dbReference type="Proteomes" id="UP000562984">
    <property type="component" value="Unassembled WGS sequence"/>
</dbReference>
<name>A0A849A0T1_9ACTN</name>
<evidence type="ECO:0000313" key="3">
    <source>
        <dbReference type="EMBL" id="NNG34195.1"/>
    </source>
</evidence>
<accession>A0A849A0T1</accession>